<dbReference type="Proteomes" id="UP000593561">
    <property type="component" value="Unassembled WGS sequence"/>
</dbReference>
<sequence>MGSWQLFLVNGSKPIWGKRKVLDDVVKLTEKIHNLEMRLRGKDEEVRQ</sequence>
<protein>
    <submittedName>
        <fullName evidence="2">Uncharacterized protein</fullName>
    </submittedName>
</protein>
<evidence type="ECO:0000313" key="3">
    <source>
        <dbReference type="Proteomes" id="UP000593561"/>
    </source>
</evidence>
<comment type="caution">
    <text evidence="2">The sequence shown here is derived from an EMBL/GenBank/DDBJ whole genome shotgun (WGS) entry which is preliminary data.</text>
</comment>
<dbReference type="EMBL" id="JABFAC010000007">
    <property type="protein sequence ID" value="MBA0618257.1"/>
    <property type="molecule type" value="Genomic_DNA"/>
</dbReference>
<gene>
    <name evidence="2" type="ORF">Godav_027631</name>
</gene>
<organism evidence="2 3">
    <name type="scientific">Gossypium davidsonii</name>
    <name type="common">Davidson's cotton</name>
    <name type="synonym">Gossypium klotzschianum subsp. davidsonii</name>
    <dbReference type="NCBI Taxonomy" id="34287"/>
    <lineage>
        <taxon>Eukaryota</taxon>
        <taxon>Viridiplantae</taxon>
        <taxon>Streptophyta</taxon>
        <taxon>Embryophyta</taxon>
        <taxon>Tracheophyta</taxon>
        <taxon>Spermatophyta</taxon>
        <taxon>Magnoliopsida</taxon>
        <taxon>eudicotyledons</taxon>
        <taxon>Gunneridae</taxon>
        <taxon>Pentapetalae</taxon>
        <taxon>rosids</taxon>
        <taxon>malvids</taxon>
        <taxon>Malvales</taxon>
        <taxon>Malvaceae</taxon>
        <taxon>Malvoideae</taxon>
        <taxon>Gossypium</taxon>
    </lineage>
</organism>
<keyword evidence="3" id="KW-1185">Reference proteome</keyword>
<evidence type="ECO:0000313" key="2">
    <source>
        <dbReference type="EMBL" id="MBA0618257.1"/>
    </source>
</evidence>
<keyword evidence="1" id="KW-0175">Coiled coil</keyword>
<evidence type="ECO:0000256" key="1">
    <source>
        <dbReference type="SAM" id="Coils"/>
    </source>
</evidence>
<proteinExistence type="predicted"/>
<accession>A0A7J8RWJ0</accession>
<name>A0A7J8RWJ0_GOSDV</name>
<feature type="coiled-coil region" evidence="1">
    <location>
        <begin position="18"/>
        <end position="45"/>
    </location>
</feature>
<reference evidence="2 3" key="1">
    <citation type="journal article" date="2019" name="Genome Biol. Evol.">
        <title>Insights into the evolution of the New World diploid cottons (Gossypium, subgenus Houzingenia) based on genome sequencing.</title>
        <authorList>
            <person name="Grover C.E."/>
            <person name="Arick M.A. 2nd"/>
            <person name="Thrash A."/>
            <person name="Conover J.L."/>
            <person name="Sanders W.S."/>
            <person name="Peterson D.G."/>
            <person name="Frelichowski J.E."/>
            <person name="Scheffler J.A."/>
            <person name="Scheffler B.E."/>
            <person name="Wendel J.F."/>
        </authorList>
    </citation>
    <scope>NUCLEOTIDE SEQUENCE [LARGE SCALE GENOMIC DNA]</scope>
    <source>
        <strain evidence="2">27</strain>
        <tissue evidence="2">Leaf</tissue>
    </source>
</reference>
<dbReference type="AlphaFoldDB" id="A0A7J8RWJ0"/>